<dbReference type="EMBL" id="GBEZ01023893">
    <property type="protein sequence ID" value="JAC63035.1"/>
    <property type="molecule type" value="Transcribed_RNA"/>
</dbReference>
<comment type="similarity">
    <text evidence="2 6">Belongs to the major facilitator superfamily. Proton-dependent oligopeptide transporter (POT/PTR) (TC 2.A.17) family.</text>
</comment>
<feature type="transmembrane region" description="Helical" evidence="8">
    <location>
        <begin position="271"/>
        <end position="293"/>
    </location>
</feature>
<sequence>MTESPYSKGGSCNPRSEQQVPAPLSDSPSGSFEPSLQEGFLTQAVARNSPHNTQENFNETSCFPVQEPSNECFQQDANAVTSVALEPGPASGCSPAFSNGFGQPSGENPSGEETPRVSTLLRVCPFILGNEFCERLAFYGLSTNLVVYLKDIMDFSSSNAAAQVTFFSGTCYLTPLLGAWLADSMLGRYKTILLFSYIYLVGLLLLVTSVVVPGLSPAPHESANALHTTFLFVALYTIALGTGGIKPNVSAFGADQFDENDPKDARDKKSFFNWFYFSINVGSFIASVFIVYVQENISWAIGFLIPAIAMAIAVTFFQCGSSLYCHIKPAESPLSRVYRVVRAAIRNRSRAREDVDQALAGRMFPRYNSPYSSEAPSRFAPVPQALASPTAPQLKRKGSLQWLDKAILEKTDTEGLRQGLLSAAVGQFAPDQVEEVKLVIRMLPVFFTTIFYWAIYEQMSTLFVQQGAAMNRYVFSGRVKVPAASLSTFNTLSIILLVPVYDKVFIPTLRACGLRITMLQRIGWGQLVAVLSMLTAAWVEHRRLQAVAEGRFIDRDGEIADMLVWYQTPQYILIGLSEVFTSIGQLEFFYNQAPDVMRSCSMALQLLSSCIGSYLAGLIVWAAHVLTAGADGEGGWLPKNINQGHLDLYFVALAGIMLCNLALYVAVAINYQYKEVEHEQVFRRVQAEPAEEPQDAAISEVPSSSIAIRGRRADTVKEGPYGRSITYVPVSPNFPAHLR</sequence>
<evidence type="ECO:0000256" key="8">
    <source>
        <dbReference type="SAM" id="Phobius"/>
    </source>
</evidence>
<evidence type="ECO:0000256" key="2">
    <source>
        <dbReference type="ARBA" id="ARBA00005982"/>
    </source>
</evidence>
<evidence type="ECO:0000256" key="3">
    <source>
        <dbReference type="ARBA" id="ARBA00022692"/>
    </source>
</evidence>
<feature type="transmembrane region" description="Helical" evidence="8">
    <location>
        <begin position="571"/>
        <end position="590"/>
    </location>
</feature>
<feature type="transmembrane region" description="Helical" evidence="8">
    <location>
        <begin position="160"/>
        <end position="182"/>
    </location>
</feature>
<gene>
    <name evidence="9" type="primary">SLC15A3_4</name>
    <name evidence="9" type="ORF">TSPGSL018_21674</name>
</gene>
<dbReference type="InterPro" id="IPR036259">
    <property type="entry name" value="MFS_trans_sf"/>
</dbReference>
<comment type="subcellular location">
    <subcellularLocation>
        <location evidence="1 6">Membrane</location>
        <topology evidence="1 6">Multi-pass membrane protein</topology>
    </subcellularLocation>
</comment>
<protein>
    <submittedName>
        <fullName evidence="9">Solute carrier family 15 (Peptide/histidine transporter), member 3/4</fullName>
    </submittedName>
</protein>
<feature type="transmembrane region" description="Helical" evidence="8">
    <location>
        <begin position="438"/>
        <end position="456"/>
    </location>
</feature>
<dbReference type="GO" id="GO:0006857">
    <property type="term" value="P:oligopeptide transport"/>
    <property type="evidence" value="ECO:0007669"/>
    <property type="project" value="InterPro"/>
</dbReference>
<dbReference type="PROSITE" id="PS01022">
    <property type="entry name" value="PTR2_1"/>
    <property type="match status" value="1"/>
</dbReference>
<dbReference type="Gene3D" id="1.20.1250.20">
    <property type="entry name" value="MFS general substrate transporter like domains"/>
    <property type="match status" value="1"/>
</dbReference>
<feature type="transmembrane region" description="Helical" evidence="8">
    <location>
        <begin position="602"/>
        <end position="628"/>
    </location>
</feature>
<keyword evidence="4 8" id="KW-1133">Transmembrane helix</keyword>
<dbReference type="GO" id="GO:0022857">
    <property type="term" value="F:transmembrane transporter activity"/>
    <property type="evidence" value="ECO:0007669"/>
    <property type="project" value="InterPro"/>
</dbReference>
<evidence type="ECO:0000256" key="1">
    <source>
        <dbReference type="ARBA" id="ARBA00004141"/>
    </source>
</evidence>
<dbReference type="PANTHER" id="PTHR11654">
    <property type="entry name" value="OLIGOPEPTIDE TRANSPORTER-RELATED"/>
    <property type="match status" value="1"/>
</dbReference>
<accession>A0A061QX58</accession>
<dbReference type="AlphaFoldDB" id="A0A061QX58"/>
<keyword evidence="3 6" id="KW-0812">Transmembrane</keyword>
<feature type="transmembrane region" description="Helical" evidence="8">
    <location>
        <begin position="648"/>
        <end position="669"/>
    </location>
</feature>
<reference evidence="9" key="1">
    <citation type="submission" date="2014-05" db="EMBL/GenBank/DDBJ databases">
        <title>The transcriptome of the halophilic microalga Tetraselmis sp. GSL018 isolated from the Great Salt Lake, Utah.</title>
        <authorList>
            <person name="Jinkerson R.E."/>
            <person name="D'Adamo S."/>
            <person name="Posewitz M.C."/>
        </authorList>
    </citation>
    <scope>NUCLEOTIDE SEQUENCE</scope>
    <source>
        <strain evidence="9">GSL018</strain>
    </source>
</reference>
<dbReference type="InterPro" id="IPR018456">
    <property type="entry name" value="PTR2_symporter_CS"/>
</dbReference>
<dbReference type="SUPFAM" id="SSF103473">
    <property type="entry name" value="MFS general substrate transporter"/>
    <property type="match status" value="1"/>
</dbReference>
<feature type="compositionally biased region" description="Polar residues" evidence="7">
    <location>
        <begin position="45"/>
        <end position="61"/>
    </location>
</feature>
<dbReference type="Pfam" id="PF00854">
    <property type="entry name" value="PTR2"/>
    <property type="match status" value="1"/>
</dbReference>
<feature type="transmembrane region" description="Helical" evidence="8">
    <location>
        <begin position="225"/>
        <end position="245"/>
    </location>
</feature>
<feature type="transmembrane region" description="Helical" evidence="8">
    <location>
        <begin position="194"/>
        <end position="213"/>
    </location>
</feature>
<feature type="transmembrane region" description="Helical" evidence="8">
    <location>
        <begin position="299"/>
        <end position="319"/>
    </location>
</feature>
<evidence type="ECO:0000256" key="6">
    <source>
        <dbReference type="RuleBase" id="RU003755"/>
    </source>
</evidence>
<proteinExistence type="inferred from homology"/>
<organism evidence="9">
    <name type="scientific">Tetraselmis sp. GSL018</name>
    <dbReference type="NCBI Taxonomy" id="582737"/>
    <lineage>
        <taxon>Eukaryota</taxon>
        <taxon>Viridiplantae</taxon>
        <taxon>Chlorophyta</taxon>
        <taxon>core chlorophytes</taxon>
        <taxon>Chlorodendrophyceae</taxon>
        <taxon>Chlorodendrales</taxon>
        <taxon>Chlorodendraceae</taxon>
        <taxon>Tetraselmis</taxon>
    </lineage>
</organism>
<evidence type="ECO:0000313" key="9">
    <source>
        <dbReference type="EMBL" id="JAC63035.1"/>
    </source>
</evidence>
<evidence type="ECO:0000256" key="4">
    <source>
        <dbReference type="ARBA" id="ARBA00022989"/>
    </source>
</evidence>
<dbReference type="InterPro" id="IPR000109">
    <property type="entry name" value="POT_fam"/>
</dbReference>
<feature type="transmembrane region" description="Helical" evidence="8">
    <location>
        <begin position="522"/>
        <end position="539"/>
    </location>
</feature>
<feature type="region of interest" description="Disordered" evidence="7">
    <location>
        <begin position="1"/>
        <end position="61"/>
    </location>
</feature>
<keyword evidence="5 8" id="KW-0472">Membrane</keyword>
<keyword evidence="6" id="KW-0813">Transport</keyword>
<evidence type="ECO:0000256" key="5">
    <source>
        <dbReference type="ARBA" id="ARBA00023136"/>
    </source>
</evidence>
<feature type="transmembrane region" description="Helical" evidence="8">
    <location>
        <begin position="481"/>
        <end position="501"/>
    </location>
</feature>
<dbReference type="GO" id="GO:0016020">
    <property type="term" value="C:membrane"/>
    <property type="evidence" value="ECO:0007669"/>
    <property type="project" value="UniProtKB-SubCell"/>
</dbReference>
<name>A0A061QX58_9CHLO</name>
<dbReference type="PROSITE" id="PS01023">
    <property type="entry name" value="PTR2_2"/>
    <property type="match status" value="1"/>
</dbReference>
<evidence type="ECO:0000256" key="7">
    <source>
        <dbReference type="SAM" id="MobiDB-lite"/>
    </source>
</evidence>
<dbReference type="CDD" id="cd17351">
    <property type="entry name" value="MFS_NPF"/>
    <property type="match status" value="1"/>
</dbReference>